<feature type="compositionally biased region" description="Basic and acidic residues" evidence="1">
    <location>
        <begin position="338"/>
        <end position="349"/>
    </location>
</feature>
<feature type="region of interest" description="Disordered" evidence="1">
    <location>
        <begin position="159"/>
        <end position="200"/>
    </location>
</feature>
<organism evidence="2 3">
    <name type="scientific">Neonectria punicea</name>
    <dbReference type="NCBI Taxonomy" id="979145"/>
    <lineage>
        <taxon>Eukaryota</taxon>
        <taxon>Fungi</taxon>
        <taxon>Dikarya</taxon>
        <taxon>Ascomycota</taxon>
        <taxon>Pezizomycotina</taxon>
        <taxon>Sordariomycetes</taxon>
        <taxon>Hypocreomycetidae</taxon>
        <taxon>Hypocreales</taxon>
        <taxon>Nectriaceae</taxon>
        <taxon>Neonectria</taxon>
    </lineage>
</organism>
<protein>
    <submittedName>
        <fullName evidence="2">RNA helicase</fullName>
        <ecNumber evidence="2">3.6.4.13</ecNumber>
    </submittedName>
</protein>
<evidence type="ECO:0000313" key="3">
    <source>
        <dbReference type="Proteomes" id="UP001498476"/>
    </source>
</evidence>
<feature type="compositionally biased region" description="Polar residues" evidence="1">
    <location>
        <begin position="84"/>
        <end position="99"/>
    </location>
</feature>
<name>A0ABR1GR03_9HYPO</name>
<keyword evidence="2" id="KW-0067">ATP-binding</keyword>
<keyword evidence="3" id="KW-1185">Reference proteome</keyword>
<dbReference type="CDD" id="cd02859">
    <property type="entry name" value="E_set_AMPKbeta_like_N"/>
    <property type="match status" value="1"/>
</dbReference>
<keyword evidence="2" id="KW-0547">Nucleotide-binding</keyword>
<keyword evidence="2" id="KW-0347">Helicase</keyword>
<feature type="compositionally biased region" description="Polar residues" evidence="1">
    <location>
        <begin position="268"/>
        <end position="280"/>
    </location>
</feature>
<dbReference type="GO" id="GO:0016787">
    <property type="term" value="F:hydrolase activity"/>
    <property type="evidence" value="ECO:0007669"/>
    <property type="project" value="UniProtKB-KW"/>
</dbReference>
<sequence>MASSKVPLTITYKKPGTVPPLFLAGSFSDPEWQPKEMEYSTEEDGEHAFHSEVMVKPGEDYQFKLRIGDDWWILAENYAVATDDSGNQNNVMTIPQPSSGEEDTPTNRNDSSVDVKADGLSPPIPTPQLSVPEPDNTKDTAEELKTPLFAHECLGAYDFEEEESEEEACSSVSLSRDARRSSSDYISTDVDLNDPTIEKFPSDRTSILDALRTIQTHLGEDQPHVADLPTSPRVVSSSRPSIDSADDMSLSPIPTSPNTTRKRENRLSHSSFGRSRSAVSLGSIAEEPKPDTKEPQGPAVISLPNPNTASTHAGPRSPPSEEDEAVVMRSSEANPTDKASKKPLSRDASVEAVPDQARTDLDAAAGDGPAKATNTNLKSKDDHRLTDSVPLSPEAAEETPPSNTDVGTDTSPDSVPRDGTSSAIAQKRQNFLGKWVRWLLKKMSVNKLPMYAYGFSLPFLWGAKLTETDFTES</sequence>
<evidence type="ECO:0000256" key="1">
    <source>
        <dbReference type="SAM" id="MobiDB-lite"/>
    </source>
</evidence>
<reference evidence="2 3" key="1">
    <citation type="journal article" date="2025" name="Microbiol. Resour. Announc.">
        <title>Draft genome sequences for Neonectria magnoliae and Neonectria punicea, canker pathogens of Liriodendron tulipifera and Acer saccharum in West Virginia.</title>
        <authorList>
            <person name="Petronek H.M."/>
            <person name="Kasson M.T."/>
            <person name="Metheny A.M."/>
            <person name="Stauder C.M."/>
            <person name="Lovett B."/>
            <person name="Lynch S.C."/>
            <person name="Garnas J.R."/>
            <person name="Kasson L.R."/>
            <person name="Stajich J.E."/>
        </authorList>
    </citation>
    <scope>NUCLEOTIDE SEQUENCE [LARGE SCALE GENOMIC DNA]</scope>
    <source>
        <strain evidence="2 3">NRRL 64653</strain>
    </source>
</reference>
<proteinExistence type="predicted"/>
<feature type="compositionally biased region" description="Low complexity" evidence="1">
    <location>
        <begin position="231"/>
        <end position="241"/>
    </location>
</feature>
<feature type="compositionally biased region" description="Acidic residues" evidence="1">
    <location>
        <begin position="159"/>
        <end position="168"/>
    </location>
</feature>
<evidence type="ECO:0000313" key="2">
    <source>
        <dbReference type="EMBL" id="KAK7404194.1"/>
    </source>
</evidence>
<dbReference type="Proteomes" id="UP001498476">
    <property type="component" value="Unassembled WGS sequence"/>
</dbReference>
<accession>A0ABR1GR03</accession>
<dbReference type="EC" id="3.6.4.13" evidence="2"/>
<feature type="region of interest" description="Disordered" evidence="1">
    <location>
        <begin position="83"/>
        <end position="145"/>
    </location>
</feature>
<dbReference type="Gene3D" id="2.60.40.10">
    <property type="entry name" value="Immunoglobulins"/>
    <property type="match status" value="1"/>
</dbReference>
<dbReference type="EMBL" id="JAZAVJ010000210">
    <property type="protein sequence ID" value="KAK7404194.1"/>
    <property type="molecule type" value="Genomic_DNA"/>
</dbReference>
<dbReference type="InterPro" id="IPR014756">
    <property type="entry name" value="Ig_E-set"/>
</dbReference>
<dbReference type="GO" id="GO:0003724">
    <property type="term" value="F:RNA helicase activity"/>
    <property type="evidence" value="ECO:0007669"/>
    <property type="project" value="UniProtKB-EC"/>
</dbReference>
<dbReference type="InterPro" id="IPR013783">
    <property type="entry name" value="Ig-like_fold"/>
</dbReference>
<feature type="region of interest" description="Disordered" evidence="1">
    <location>
        <begin position="218"/>
        <end position="426"/>
    </location>
</feature>
<gene>
    <name evidence="2" type="primary">MRH4_3</name>
    <name evidence="2" type="ORF">QQX98_010036</name>
</gene>
<feature type="compositionally biased region" description="Basic and acidic residues" evidence="1">
    <location>
        <begin position="135"/>
        <end position="145"/>
    </location>
</feature>
<feature type="compositionally biased region" description="Polar residues" evidence="1">
    <location>
        <begin position="400"/>
        <end position="426"/>
    </location>
</feature>
<keyword evidence="2" id="KW-0378">Hydrolase</keyword>
<comment type="caution">
    <text evidence="2">The sequence shown here is derived from an EMBL/GenBank/DDBJ whole genome shotgun (WGS) entry which is preliminary data.</text>
</comment>
<dbReference type="SUPFAM" id="SSF81296">
    <property type="entry name" value="E set domains"/>
    <property type="match status" value="1"/>
</dbReference>